<evidence type="ECO:0000256" key="2">
    <source>
        <dbReference type="ARBA" id="ARBA00004389"/>
    </source>
</evidence>
<evidence type="ECO:0000256" key="3">
    <source>
        <dbReference type="ARBA" id="ARBA00004922"/>
    </source>
</evidence>
<keyword evidence="9" id="KW-0256">Endoplasmic reticulum</keyword>
<evidence type="ECO:0000313" key="18">
    <source>
        <dbReference type="Proteomes" id="UP000034740"/>
    </source>
</evidence>
<feature type="transmembrane region" description="Helical" evidence="14">
    <location>
        <begin position="344"/>
        <end position="366"/>
    </location>
</feature>
<comment type="caution">
    <text evidence="17">The sequence shown here is derived from an EMBL/GenBank/DDBJ whole genome shotgun (WGS) entry which is preliminary data.</text>
</comment>
<keyword evidence="10" id="KW-0735">Signal-anchor</keyword>
<dbReference type="GO" id="GO:0016020">
    <property type="term" value="C:membrane"/>
    <property type="evidence" value="ECO:0007669"/>
    <property type="project" value="UniProtKB-SubCell"/>
</dbReference>
<evidence type="ECO:0000256" key="14">
    <source>
        <dbReference type="SAM" id="Phobius"/>
    </source>
</evidence>
<evidence type="ECO:0000256" key="10">
    <source>
        <dbReference type="ARBA" id="ARBA00022968"/>
    </source>
</evidence>
<feature type="transmembrane region" description="Helical" evidence="14">
    <location>
        <begin position="274"/>
        <end position="297"/>
    </location>
</feature>
<dbReference type="Gene3D" id="3.90.550.10">
    <property type="entry name" value="Spore Coat Polysaccharide Biosynthesis Protein SpsA, Chain A"/>
    <property type="match status" value="1"/>
</dbReference>
<keyword evidence="6" id="KW-0328">Glycosyltransferase</keyword>
<dbReference type="PANTHER" id="PTHR10859:SF91">
    <property type="entry name" value="DOLICHYL-PHOSPHATE BETA-GLUCOSYLTRANSFERASE"/>
    <property type="match status" value="1"/>
</dbReference>
<dbReference type="PANTHER" id="PTHR10859">
    <property type="entry name" value="GLYCOSYL TRANSFERASE"/>
    <property type="match status" value="1"/>
</dbReference>
<evidence type="ECO:0000256" key="5">
    <source>
        <dbReference type="ARBA" id="ARBA00012583"/>
    </source>
</evidence>
<sequence>MRENAISIVIPAYNEARRLGDTLSTIVEYIEGRFRMHEIIIVDDGSRDRTAEAALWLSESRRDIKVLRQSPNRGKGAALQRGVLESTGEYVLCTDADLSTPIEEIEKLFPRLQRDGYDVAIGSRKLKTSRTVQPLHRRLFGDLSNLFIRLMLGLPFRDTQCGFKLFRRNAAVRLFKPLKMQRFSYDFEVLLRAQKLGMHVAEVGVRWTHSPQTTVTARDAVQSFFDVFRVRFGLTEEFGSPLPSLELLKFMAVGVVNTLVDAGVYVALTRAIAIFAGAPVTAKFFSFVCATISSLILNRYWTFDIRAPLTLGEVARFYAAVSAGLAVNVVAMYVFVHIFGIYDLLSLVLATAFTFTVNFTLSKFWVFKNQLAARI</sequence>
<dbReference type="AlphaFoldDB" id="A0A0G1XXD0"/>
<feature type="domain" description="GtrA/DPMS transmembrane" evidence="16">
    <location>
        <begin position="249"/>
        <end position="367"/>
    </location>
</feature>
<name>A0A0G1XXD0_9BACT</name>
<evidence type="ECO:0000256" key="7">
    <source>
        <dbReference type="ARBA" id="ARBA00022679"/>
    </source>
</evidence>
<dbReference type="GO" id="GO:0006487">
    <property type="term" value="P:protein N-linked glycosylation"/>
    <property type="evidence" value="ECO:0007669"/>
    <property type="project" value="TreeGrafter"/>
</dbReference>
<dbReference type="CDD" id="cd04188">
    <property type="entry name" value="DPG_synthase"/>
    <property type="match status" value="1"/>
</dbReference>
<keyword evidence="8 14" id="KW-0812">Transmembrane</keyword>
<evidence type="ECO:0000256" key="13">
    <source>
        <dbReference type="ARBA" id="ARBA00045097"/>
    </source>
</evidence>
<dbReference type="InterPro" id="IPR029044">
    <property type="entry name" value="Nucleotide-diphossugar_trans"/>
</dbReference>
<evidence type="ECO:0000256" key="8">
    <source>
        <dbReference type="ARBA" id="ARBA00022692"/>
    </source>
</evidence>
<evidence type="ECO:0000256" key="11">
    <source>
        <dbReference type="ARBA" id="ARBA00022989"/>
    </source>
</evidence>
<feature type="transmembrane region" description="Helical" evidence="14">
    <location>
        <begin position="317"/>
        <end position="338"/>
    </location>
</feature>
<evidence type="ECO:0000256" key="6">
    <source>
        <dbReference type="ARBA" id="ARBA00022676"/>
    </source>
</evidence>
<organism evidence="17 18">
    <name type="scientific">Candidatus Adlerbacteria bacterium GW2011_GWA1_54_10</name>
    <dbReference type="NCBI Taxonomy" id="1618605"/>
    <lineage>
        <taxon>Bacteria</taxon>
        <taxon>Candidatus Adleribacteriota</taxon>
    </lineage>
</organism>
<dbReference type="GO" id="GO:0000271">
    <property type="term" value="P:polysaccharide biosynthetic process"/>
    <property type="evidence" value="ECO:0007669"/>
    <property type="project" value="InterPro"/>
</dbReference>
<dbReference type="InterPro" id="IPR035518">
    <property type="entry name" value="DPG_synthase"/>
</dbReference>
<dbReference type="SUPFAM" id="SSF53448">
    <property type="entry name" value="Nucleotide-diphospho-sugar transferases"/>
    <property type="match status" value="1"/>
</dbReference>
<keyword evidence="12 14" id="KW-0472">Membrane</keyword>
<comment type="subcellular location">
    <subcellularLocation>
        <location evidence="2">Endoplasmic reticulum membrane</location>
        <topology evidence="2">Single-pass membrane protein</topology>
    </subcellularLocation>
    <subcellularLocation>
        <location evidence="1">Membrane</location>
        <topology evidence="1">Multi-pass membrane protein</topology>
    </subcellularLocation>
</comment>
<protein>
    <recommendedName>
        <fullName evidence="5">dolichyl-phosphate beta-glucosyltransferase</fullName>
        <ecNumber evidence="5">2.4.1.117</ecNumber>
    </recommendedName>
</protein>
<dbReference type="EC" id="2.4.1.117" evidence="5"/>
<evidence type="ECO:0000256" key="9">
    <source>
        <dbReference type="ARBA" id="ARBA00022824"/>
    </source>
</evidence>
<dbReference type="Pfam" id="PF00535">
    <property type="entry name" value="Glycos_transf_2"/>
    <property type="match status" value="1"/>
</dbReference>
<evidence type="ECO:0000259" key="15">
    <source>
        <dbReference type="Pfam" id="PF00535"/>
    </source>
</evidence>
<proteinExistence type="inferred from homology"/>
<comment type="catalytic activity">
    <reaction evidence="13">
        <text>a di-trans,poly-cis-dolichyl phosphate + UDP-alpha-D-glucose = a di-trans,poly-cis-dolichyl beta-D-glucosyl phosphate + UDP</text>
        <dbReference type="Rhea" id="RHEA:15401"/>
        <dbReference type="Rhea" id="RHEA-COMP:19498"/>
        <dbReference type="Rhea" id="RHEA-COMP:19502"/>
        <dbReference type="ChEBI" id="CHEBI:57525"/>
        <dbReference type="ChEBI" id="CHEBI:57683"/>
        <dbReference type="ChEBI" id="CHEBI:58223"/>
        <dbReference type="ChEBI" id="CHEBI:58885"/>
        <dbReference type="EC" id="2.4.1.117"/>
    </reaction>
    <physiologicalReaction direction="left-to-right" evidence="13">
        <dbReference type="Rhea" id="RHEA:15402"/>
    </physiologicalReaction>
</comment>
<accession>A0A0G1XXD0</accession>
<comment type="pathway">
    <text evidence="3">Protein modification; protein glycosylation.</text>
</comment>
<dbReference type="Pfam" id="PF04138">
    <property type="entry name" value="GtrA_DPMS_TM"/>
    <property type="match status" value="1"/>
</dbReference>
<keyword evidence="7 17" id="KW-0808">Transferase</keyword>
<dbReference type="EMBL" id="LCRO01000005">
    <property type="protein sequence ID" value="KKW35621.1"/>
    <property type="molecule type" value="Genomic_DNA"/>
</dbReference>
<evidence type="ECO:0000259" key="16">
    <source>
        <dbReference type="Pfam" id="PF04138"/>
    </source>
</evidence>
<gene>
    <name evidence="17" type="ORF">UY83_C0005G0002</name>
</gene>
<dbReference type="Proteomes" id="UP000034740">
    <property type="component" value="Unassembled WGS sequence"/>
</dbReference>
<evidence type="ECO:0000313" key="17">
    <source>
        <dbReference type="EMBL" id="KKW35621.1"/>
    </source>
</evidence>
<comment type="similarity">
    <text evidence="4">Belongs to the glycosyltransferase 2 family.</text>
</comment>
<keyword evidence="11 14" id="KW-1133">Transmembrane helix</keyword>
<evidence type="ECO:0000256" key="4">
    <source>
        <dbReference type="ARBA" id="ARBA00006739"/>
    </source>
</evidence>
<dbReference type="InterPro" id="IPR001173">
    <property type="entry name" value="Glyco_trans_2-like"/>
</dbReference>
<reference evidence="17 18" key="1">
    <citation type="journal article" date="2015" name="Nature">
        <title>rRNA introns, odd ribosomes, and small enigmatic genomes across a large radiation of phyla.</title>
        <authorList>
            <person name="Brown C.T."/>
            <person name="Hug L.A."/>
            <person name="Thomas B.C."/>
            <person name="Sharon I."/>
            <person name="Castelle C.J."/>
            <person name="Singh A."/>
            <person name="Wilkins M.J."/>
            <person name="Williams K.H."/>
            <person name="Banfield J.F."/>
        </authorList>
    </citation>
    <scope>NUCLEOTIDE SEQUENCE [LARGE SCALE GENOMIC DNA]</scope>
</reference>
<feature type="domain" description="Glycosyltransferase 2-like" evidence="15">
    <location>
        <begin position="7"/>
        <end position="172"/>
    </location>
</feature>
<dbReference type="GO" id="GO:0004581">
    <property type="term" value="F:dolichyl-phosphate beta-glucosyltransferase activity"/>
    <property type="evidence" value="ECO:0007669"/>
    <property type="project" value="UniProtKB-EC"/>
</dbReference>
<evidence type="ECO:0000256" key="12">
    <source>
        <dbReference type="ARBA" id="ARBA00023136"/>
    </source>
</evidence>
<dbReference type="InterPro" id="IPR007267">
    <property type="entry name" value="GtrA_DPMS_TM"/>
</dbReference>
<evidence type="ECO:0000256" key="1">
    <source>
        <dbReference type="ARBA" id="ARBA00004141"/>
    </source>
</evidence>